<name>A0A515ESA0_9BURK</name>
<accession>A0A515ESA0</accession>
<dbReference type="PANTHER" id="PTHR43875:SF1">
    <property type="entry name" value="OSMOPROTECTIVE COMPOUNDS UPTAKE ATP-BINDING PROTEIN GGTA"/>
    <property type="match status" value="1"/>
</dbReference>
<sequence>MASVSLRGVTKKFESVEVLTGIDLEIADGEFVALVGESGCGKSTLLRLLAGLDWVSGGEIAIGSRVVNNVPPRDRDVAMVFQSYALYPHLSVAQNLGFPLALRNTEPSAREGRIASVAASLGLGRFLQRRPRALSGGQRQRVAMGRAMIRSPKVFLFDEPLSNLDAKMRLQMRAELKALHQQLATTSVYVTHDQVEAMTLADRIVVMDQGRVQQVGAPLDVYDRPGNKFVAGFIGSPAMNFVQGEVAASGVNVAGTHIALAVNQLPEQGRKVWLGVRPEHLAIDPNGVSAKVEVVEPLGHGTMLHVTAFGVRWVVLDSGRSPVRAGDPLGLRLDPQRMHLFDVESGVRLG</sequence>
<dbReference type="Proteomes" id="UP000317365">
    <property type="component" value="Chromosome"/>
</dbReference>
<evidence type="ECO:0000256" key="3">
    <source>
        <dbReference type="ARBA" id="ARBA00022741"/>
    </source>
</evidence>
<dbReference type="Pfam" id="PF00005">
    <property type="entry name" value="ABC_tran"/>
    <property type="match status" value="1"/>
</dbReference>
<evidence type="ECO:0000256" key="1">
    <source>
        <dbReference type="ARBA" id="ARBA00022448"/>
    </source>
</evidence>
<dbReference type="SUPFAM" id="SSF50331">
    <property type="entry name" value="MOP-like"/>
    <property type="match status" value="1"/>
</dbReference>
<dbReference type="Gene3D" id="3.40.50.300">
    <property type="entry name" value="P-loop containing nucleotide triphosphate hydrolases"/>
    <property type="match status" value="1"/>
</dbReference>
<dbReference type="NCBIfam" id="NF008653">
    <property type="entry name" value="PRK11650.1"/>
    <property type="match status" value="1"/>
</dbReference>
<dbReference type="Gene3D" id="2.40.50.140">
    <property type="entry name" value="Nucleic acid-binding proteins"/>
    <property type="match status" value="1"/>
</dbReference>
<dbReference type="GO" id="GO:0008643">
    <property type="term" value="P:carbohydrate transport"/>
    <property type="evidence" value="ECO:0007669"/>
    <property type="project" value="InterPro"/>
</dbReference>
<dbReference type="GO" id="GO:0005524">
    <property type="term" value="F:ATP binding"/>
    <property type="evidence" value="ECO:0007669"/>
    <property type="project" value="UniProtKB-KW"/>
</dbReference>
<reference evidence="7" key="2">
    <citation type="journal article" date="2020" name="Int. J. Syst. Evol. Microbiol.">
        <title>Genomic insights into a novel species Rhodoferax aquaticus sp. nov., isolated from freshwater.</title>
        <authorList>
            <person name="Li T."/>
            <person name="Zhuo Y."/>
            <person name="Jin C.Z."/>
            <person name="Wu X."/>
            <person name="Ko S.R."/>
            <person name="Jin F.J."/>
            <person name="Ahn C.Y."/>
            <person name="Oh H.M."/>
            <person name="Lee H.G."/>
            <person name="Jin L."/>
        </authorList>
    </citation>
    <scope>NUCLEOTIDE SEQUENCE [LARGE SCALE GENOMIC DNA]</scope>
    <source>
        <strain evidence="7">Gr-4</strain>
    </source>
</reference>
<dbReference type="InterPro" id="IPR003439">
    <property type="entry name" value="ABC_transporter-like_ATP-bd"/>
</dbReference>
<dbReference type="SUPFAM" id="SSF52540">
    <property type="entry name" value="P-loop containing nucleoside triphosphate hydrolases"/>
    <property type="match status" value="1"/>
</dbReference>
<dbReference type="InterPro" id="IPR047641">
    <property type="entry name" value="ABC_transpr_MalK/UgpC-like"/>
</dbReference>
<evidence type="ECO:0000256" key="4">
    <source>
        <dbReference type="ARBA" id="ARBA00022840"/>
    </source>
</evidence>
<dbReference type="SMART" id="SM00382">
    <property type="entry name" value="AAA"/>
    <property type="match status" value="1"/>
</dbReference>
<organism evidence="6 7">
    <name type="scientific">Rhodoferax aquaticus</name>
    <dbReference type="NCBI Taxonomy" id="2527691"/>
    <lineage>
        <taxon>Bacteria</taxon>
        <taxon>Pseudomonadati</taxon>
        <taxon>Pseudomonadota</taxon>
        <taxon>Betaproteobacteria</taxon>
        <taxon>Burkholderiales</taxon>
        <taxon>Comamonadaceae</taxon>
        <taxon>Rhodoferax</taxon>
    </lineage>
</organism>
<dbReference type="GO" id="GO:0016887">
    <property type="term" value="F:ATP hydrolysis activity"/>
    <property type="evidence" value="ECO:0007669"/>
    <property type="project" value="InterPro"/>
</dbReference>
<keyword evidence="4 6" id="KW-0067">ATP-binding</keyword>
<keyword evidence="1" id="KW-0813">Transport</keyword>
<proteinExistence type="predicted"/>
<dbReference type="Pfam" id="PF17912">
    <property type="entry name" value="OB_MalK"/>
    <property type="match status" value="1"/>
</dbReference>
<dbReference type="RefSeq" id="WP_142812685.1">
    <property type="nucleotide sequence ID" value="NZ_CP036282.1"/>
</dbReference>
<reference evidence="7" key="1">
    <citation type="submission" date="2019-02" db="EMBL/GenBank/DDBJ databases">
        <title>Complete genome sequence of Rhodoferax sp. Gr-4.</title>
        <authorList>
            <person name="Jin L."/>
        </authorList>
    </citation>
    <scope>NUCLEOTIDE SEQUENCE [LARGE SCALE GENOMIC DNA]</scope>
    <source>
        <strain evidence="7">Gr-4</strain>
    </source>
</reference>
<dbReference type="PROSITE" id="PS50893">
    <property type="entry name" value="ABC_TRANSPORTER_2"/>
    <property type="match status" value="1"/>
</dbReference>
<dbReference type="KEGG" id="rhg:EXZ61_15850"/>
<dbReference type="InterPro" id="IPR040582">
    <property type="entry name" value="OB_MalK-like"/>
</dbReference>
<dbReference type="FunFam" id="3.40.50.300:FF:000042">
    <property type="entry name" value="Maltose/maltodextrin ABC transporter, ATP-binding protein"/>
    <property type="match status" value="1"/>
</dbReference>
<evidence type="ECO:0000313" key="6">
    <source>
        <dbReference type="EMBL" id="QDL55529.1"/>
    </source>
</evidence>
<evidence type="ECO:0000259" key="5">
    <source>
        <dbReference type="PROSITE" id="PS50893"/>
    </source>
</evidence>
<dbReference type="CDD" id="cd03301">
    <property type="entry name" value="ABC_MalK_N"/>
    <property type="match status" value="1"/>
</dbReference>
<dbReference type="GO" id="GO:0055052">
    <property type="term" value="C:ATP-binding cassette (ABC) transporter complex, substrate-binding subunit-containing"/>
    <property type="evidence" value="ECO:0007669"/>
    <property type="project" value="TreeGrafter"/>
</dbReference>
<dbReference type="PROSITE" id="PS00211">
    <property type="entry name" value="ABC_TRANSPORTER_1"/>
    <property type="match status" value="1"/>
</dbReference>
<dbReference type="InterPro" id="IPR012340">
    <property type="entry name" value="NA-bd_OB-fold"/>
</dbReference>
<dbReference type="InterPro" id="IPR003593">
    <property type="entry name" value="AAA+_ATPase"/>
</dbReference>
<dbReference type="GO" id="GO:0140359">
    <property type="term" value="F:ABC-type transporter activity"/>
    <property type="evidence" value="ECO:0007669"/>
    <property type="project" value="InterPro"/>
</dbReference>
<dbReference type="PANTHER" id="PTHR43875">
    <property type="entry name" value="MALTODEXTRIN IMPORT ATP-BINDING PROTEIN MSMX"/>
    <property type="match status" value="1"/>
</dbReference>
<dbReference type="Gene3D" id="2.40.50.100">
    <property type="match status" value="1"/>
</dbReference>
<keyword evidence="7" id="KW-1185">Reference proteome</keyword>
<keyword evidence="3" id="KW-0547">Nucleotide-binding</keyword>
<dbReference type="InterPro" id="IPR027417">
    <property type="entry name" value="P-loop_NTPase"/>
</dbReference>
<keyword evidence="2" id="KW-1003">Cell membrane</keyword>
<dbReference type="InterPro" id="IPR017871">
    <property type="entry name" value="ABC_transporter-like_CS"/>
</dbReference>
<feature type="domain" description="ABC transporter" evidence="5">
    <location>
        <begin position="4"/>
        <end position="234"/>
    </location>
</feature>
<protein>
    <submittedName>
        <fullName evidence="6">Sn-glycerol-3-phosphate ABC transporter ATP-binding protein UgpC</fullName>
    </submittedName>
</protein>
<evidence type="ECO:0000256" key="2">
    <source>
        <dbReference type="ARBA" id="ARBA00022475"/>
    </source>
</evidence>
<dbReference type="InterPro" id="IPR008995">
    <property type="entry name" value="Mo/tungstate-bd_C_term_dom"/>
</dbReference>
<evidence type="ECO:0000313" key="7">
    <source>
        <dbReference type="Proteomes" id="UP000317365"/>
    </source>
</evidence>
<dbReference type="InterPro" id="IPR015855">
    <property type="entry name" value="ABC_transpr_MalK-like"/>
</dbReference>
<dbReference type="AlphaFoldDB" id="A0A515ESA0"/>
<keyword evidence="2" id="KW-0472">Membrane</keyword>
<gene>
    <name evidence="6" type="primary">ugpC</name>
    <name evidence="6" type="ORF">EXZ61_15850</name>
</gene>
<dbReference type="EMBL" id="CP036282">
    <property type="protein sequence ID" value="QDL55529.1"/>
    <property type="molecule type" value="Genomic_DNA"/>
</dbReference>